<dbReference type="PROSITE" id="PS50165">
    <property type="entry name" value="UVRC"/>
    <property type="match status" value="1"/>
</dbReference>
<dbReference type="PANTHER" id="PTHR30562:SF1">
    <property type="entry name" value="UVRABC SYSTEM PROTEIN C"/>
    <property type="match status" value="1"/>
</dbReference>
<dbReference type="Gene3D" id="3.30.420.340">
    <property type="entry name" value="UvrC, RNAse H endonuclease domain"/>
    <property type="match status" value="1"/>
</dbReference>
<sequence length="597" mass="68841">MNSIDLPVLSSLPELPGVYQFFDKTGKIIYIGKAKNLKKRVSSYFNRSHFDSAKLRHLVNSICDLKYIVVNTESDALILENILIKKHQPKYNILLRDDKTYPWIVVRNEPFPRVEVTRNYSNDGSIFYGPYTSGKFLTTLMDLVKDLYPLRNCNLNLTESNIKANRFKPCLEYQIGNCLAPCIGNQTSDDYYANIKEIKKVLSGNINQLLKFLQNKMLQASKELRFEEANVLKERIRLLTNFQSKSSIILKSIKNSAVFTILQNEDIIAINYLNVSGGVVLQSYNMNVRNYLNEPLDEIFSQAIFEVKSRLNLKLDRILVNILPAFSIPELRITKPRDGEKLNLVKLSLRNAEAYINEIRRNEEKKNPNLRYIKYLEQLKKDLNLEKLPEHIECFDNSNLQGTNPVSSCVVFKGGKPAKKEYRHFSIKSVEGPDDFASMREVVKRRYHRLISEDKPLPDLIVIDGGKGQLNAAYQVLVELNINHIPIIGIAKRLEEIFRPGDNVPIYLDKRSMSLKIIQQIRDEAHRFGITYHRKKRDKQLELSVLENIPGIGKKSVQKLYMKFKSLNKIKQASLSELSEVLGKKTAEKIFNQLKNL</sequence>
<comment type="subunit">
    <text evidence="7">Interacts with UvrB in an incision complex.</text>
</comment>
<comment type="similarity">
    <text evidence="7">Belongs to the UvrC family.</text>
</comment>
<dbReference type="AlphaFoldDB" id="A0A7D3XNT6"/>
<organism evidence="11 12">
    <name type="scientific">Tenuifilum thalassicum</name>
    <dbReference type="NCBI Taxonomy" id="2590900"/>
    <lineage>
        <taxon>Bacteria</taxon>
        <taxon>Pseudomonadati</taxon>
        <taxon>Bacteroidota</taxon>
        <taxon>Bacteroidia</taxon>
        <taxon>Bacteroidales</taxon>
        <taxon>Tenuifilaceae</taxon>
        <taxon>Tenuifilum</taxon>
    </lineage>
</organism>
<dbReference type="InterPro" id="IPR010994">
    <property type="entry name" value="RuvA_2-like"/>
</dbReference>
<protein>
    <recommendedName>
        <fullName evidence="7">UvrABC system protein C</fullName>
        <shortName evidence="7">Protein UvrC</shortName>
    </recommendedName>
    <alternativeName>
        <fullName evidence="7">Excinuclease ABC subunit C</fullName>
    </alternativeName>
</protein>
<dbReference type="InterPro" id="IPR050066">
    <property type="entry name" value="UvrABC_protein_C"/>
</dbReference>
<evidence type="ECO:0000313" key="12">
    <source>
        <dbReference type="Proteomes" id="UP000500961"/>
    </source>
</evidence>
<evidence type="ECO:0000313" key="11">
    <source>
        <dbReference type="EMBL" id="QKG81176.1"/>
    </source>
</evidence>
<dbReference type="KEGG" id="ttz:FHG85_13155"/>
<evidence type="ECO:0000256" key="7">
    <source>
        <dbReference type="HAMAP-Rule" id="MF_00203"/>
    </source>
</evidence>
<dbReference type="EMBL" id="CP041345">
    <property type="protein sequence ID" value="QKG81176.1"/>
    <property type="molecule type" value="Genomic_DNA"/>
</dbReference>
<evidence type="ECO:0000259" key="8">
    <source>
        <dbReference type="PROSITE" id="PS50151"/>
    </source>
</evidence>
<dbReference type="GO" id="GO:0005737">
    <property type="term" value="C:cytoplasm"/>
    <property type="evidence" value="ECO:0007669"/>
    <property type="project" value="UniProtKB-SubCell"/>
</dbReference>
<dbReference type="Gene3D" id="1.10.150.20">
    <property type="entry name" value="5' to 3' exonuclease, C-terminal subdomain"/>
    <property type="match status" value="1"/>
</dbReference>
<gene>
    <name evidence="7" type="primary">uvrC</name>
    <name evidence="11" type="ORF">FHG85_13155</name>
</gene>
<feature type="domain" description="UVR" evidence="8">
    <location>
        <begin position="207"/>
        <end position="242"/>
    </location>
</feature>
<dbReference type="InterPro" id="IPR047296">
    <property type="entry name" value="GIY-YIG_UvrC_Cho"/>
</dbReference>
<dbReference type="HAMAP" id="MF_00203">
    <property type="entry name" value="UvrC"/>
    <property type="match status" value="1"/>
</dbReference>
<keyword evidence="4 7" id="KW-0267">Excision nuclease</keyword>
<accession>A0A7D3XNT6</accession>
<keyword evidence="6 7" id="KW-0742">SOS response</keyword>
<dbReference type="PROSITE" id="PS50164">
    <property type="entry name" value="GIY_YIG"/>
    <property type="match status" value="1"/>
</dbReference>
<dbReference type="GO" id="GO:0009432">
    <property type="term" value="P:SOS response"/>
    <property type="evidence" value="ECO:0007669"/>
    <property type="project" value="UniProtKB-UniRule"/>
</dbReference>
<keyword evidence="3 7" id="KW-0228">DNA excision</keyword>
<evidence type="ECO:0000256" key="4">
    <source>
        <dbReference type="ARBA" id="ARBA00022881"/>
    </source>
</evidence>
<dbReference type="SMART" id="SM00465">
    <property type="entry name" value="GIYc"/>
    <property type="match status" value="1"/>
</dbReference>
<reference evidence="11 12" key="1">
    <citation type="submission" date="2019-07" db="EMBL/GenBank/DDBJ databases">
        <title>Thalassofilum flectens gen. nov., sp. nov., a novel moderate thermophilic anaerobe from a shallow sea hot spring in Kunashir Island (Russia), representing a new family in the order Bacteroidales, and proposal of Thalassofilacea fam. nov.</title>
        <authorList>
            <person name="Kochetkova T.V."/>
            <person name="Podosokorskaya O.A."/>
            <person name="Novikov A."/>
            <person name="Elcheninov A.G."/>
            <person name="Toshchakov S.V."/>
            <person name="Kublanov I.V."/>
        </authorList>
    </citation>
    <scope>NUCLEOTIDE SEQUENCE [LARGE SCALE GENOMIC DNA]</scope>
    <source>
        <strain evidence="11 12">38-H</strain>
    </source>
</reference>
<dbReference type="PANTHER" id="PTHR30562">
    <property type="entry name" value="UVRC/OXIDOREDUCTASE"/>
    <property type="match status" value="1"/>
</dbReference>
<dbReference type="InterPro" id="IPR035901">
    <property type="entry name" value="GIY-YIG_endonuc_sf"/>
</dbReference>
<evidence type="ECO:0000259" key="9">
    <source>
        <dbReference type="PROSITE" id="PS50164"/>
    </source>
</evidence>
<dbReference type="GO" id="GO:0009381">
    <property type="term" value="F:excinuclease ABC activity"/>
    <property type="evidence" value="ECO:0007669"/>
    <property type="project" value="UniProtKB-UniRule"/>
</dbReference>
<evidence type="ECO:0000256" key="3">
    <source>
        <dbReference type="ARBA" id="ARBA00022769"/>
    </source>
</evidence>
<dbReference type="Pfam" id="PF08459">
    <property type="entry name" value="UvrC_RNaseH_dom"/>
    <property type="match status" value="1"/>
</dbReference>
<dbReference type="FunFam" id="3.40.1440.10:FF:000001">
    <property type="entry name" value="UvrABC system protein C"/>
    <property type="match status" value="1"/>
</dbReference>
<dbReference type="SUPFAM" id="SSF47781">
    <property type="entry name" value="RuvA domain 2-like"/>
    <property type="match status" value="1"/>
</dbReference>
<feature type="domain" description="GIY-YIG" evidence="9">
    <location>
        <begin position="14"/>
        <end position="93"/>
    </location>
</feature>
<dbReference type="GO" id="GO:0009380">
    <property type="term" value="C:excinuclease repair complex"/>
    <property type="evidence" value="ECO:0007669"/>
    <property type="project" value="InterPro"/>
</dbReference>
<dbReference type="InterPro" id="IPR001162">
    <property type="entry name" value="UvrC_RNase_H_dom"/>
</dbReference>
<dbReference type="CDD" id="cd10434">
    <property type="entry name" value="GIY-YIG_UvrC_Cho"/>
    <property type="match status" value="1"/>
</dbReference>
<dbReference type="Proteomes" id="UP000500961">
    <property type="component" value="Chromosome"/>
</dbReference>
<proteinExistence type="inferred from homology"/>
<dbReference type="InterPro" id="IPR038476">
    <property type="entry name" value="UvrC_RNase_H_dom_sf"/>
</dbReference>
<evidence type="ECO:0000256" key="5">
    <source>
        <dbReference type="ARBA" id="ARBA00023204"/>
    </source>
</evidence>
<keyword evidence="12" id="KW-1185">Reference proteome</keyword>
<dbReference type="Pfam" id="PF02151">
    <property type="entry name" value="UVR"/>
    <property type="match status" value="1"/>
</dbReference>
<dbReference type="GO" id="GO:0003677">
    <property type="term" value="F:DNA binding"/>
    <property type="evidence" value="ECO:0007669"/>
    <property type="project" value="UniProtKB-UniRule"/>
</dbReference>
<comment type="function">
    <text evidence="7">The UvrABC repair system catalyzes the recognition and processing of DNA lesions. UvrC both incises the 5' and 3' sides of the lesion. The N-terminal half is responsible for the 3' incision and the C-terminal half is responsible for the 5' incision.</text>
</comment>
<dbReference type="FunFam" id="3.30.420.340:FF:000001">
    <property type="entry name" value="UvrABC system protein C"/>
    <property type="match status" value="1"/>
</dbReference>
<keyword evidence="5 7" id="KW-0234">DNA repair</keyword>
<dbReference type="GO" id="GO:0006289">
    <property type="term" value="P:nucleotide-excision repair"/>
    <property type="evidence" value="ECO:0007669"/>
    <property type="project" value="UniProtKB-UniRule"/>
</dbReference>
<dbReference type="InterPro" id="IPR001943">
    <property type="entry name" value="UVR_dom"/>
</dbReference>
<evidence type="ECO:0000256" key="1">
    <source>
        <dbReference type="ARBA" id="ARBA00022490"/>
    </source>
</evidence>
<evidence type="ECO:0000256" key="2">
    <source>
        <dbReference type="ARBA" id="ARBA00022763"/>
    </source>
</evidence>
<name>A0A7D3XNT6_9BACT</name>
<dbReference type="InterPro" id="IPR004791">
    <property type="entry name" value="UvrC"/>
</dbReference>
<dbReference type="Pfam" id="PF01541">
    <property type="entry name" value="GIY-YIG"/>
    <property type="match status" value="1"/>
</dbReference>
<dbReference type="PROSITE" id="PS50151">
    <property type="entry name" value="UVR"/>
    <property type="match status" value="1"/>
</dbReference>
<dbReference type="Pfam" id="PF14520">
    <property type="entry name" value="HHH_5"/>
    <property type="match status" value="1"/>
</dbReference>
<dbReference type="SUPFAM" id="SSF82771">
    <property type="entry name" value="GIY-YIG endonuclease"/>
    <property type="match status" value="1"/>
</dbReference>
<keyword evidence="2 7" id="KW-0227">DNA damage</keyword>
<dbReference type="Gene3D" id="3.40.1440.10">
    <property type="entry name" value="GIY-YIG endonuclease"/>
    <property type="match status" value="1"/>
</dbReference>
<comment type="subcellular location">
    <subcellularLocation>
        <location evidence="7">Cytoplasm</location>
    </subcellularLocation>
</comment>
<dbReference type="RefSeq" id="WP_173076679.1">
    <property type="nucleotide sequence ID" value="NZ_CP041345.1"/>
</dbReference>
<feature type="domain" description="UvrC family homology region profile" evidence="10">
    <location>
        <begin position="318"/>
        <end position="477"/>
    </location>
</feature>
<dbReference type="SUPFAM" id="SSF46600">
    <property type="entry name" value="C-terminal UvrC-binding domain of UvrB"/>
    <property type="match status" value="1"/>
</dbReference>
<dbReference type="NCBIfam" id="TIGR00194">
    <property type="entry name" value="uvrC"/>
    <property type="match status" value="1"/>
</dbReference>
<dbReference type="InterPro" id="IPR000305">
    <property type="entry name" value="GIY-YIG_endonuc"/>
</dbReference>
<evidence type="ECO:0000256" key="6">
    <source>
        <dbReference type="ARBA" id="ARBA00023236"/>
    </source>
</evidence>
<dbReference type="InterPro" id="IPR036876">
    <property type="entry name" value="UVR_dom_sf"/>
</dbReference>
<keyword evidence="1 7" id="KW-0963">Cytoplasm</keyword>
<evidence type="ECO:0000259" key="10">
    <source>
        <dbReference type="PROSITE" id="PS50165"/>
    </source>
</evidence>